<accession>A0A558FEJ4</accession>
<dbReference type="PANTHER" id="PTHR48090:SF8">
    <property type="entry name" value="GLYCOSYLTRANSFERASE CSBB-RELATED"/>
    <property type="match status" value="1"/>
</dbReference>
<feature type="domain" description="Glycosyltransferase 2-like" evidence="2">
    <location>
        <begin position="8"/>
        <end position="167"/>
    </location>
</feature>
<dbReference type="SUPFAM" id="SSF53448">
    <property type="entry name" value="Nucleotide-diphospho-sugar transferases"/>
    <property type="match status" value="1"/>
</dbReference>
<comment type="caution">
    <text evidence="3">The sequence shown here is derived from an EMBL/GenBank/DDBJ whole genome shotgun (WGS) entry which is preliminary data.</text>
</comment>
<keyword evidence="1" id="KW-0812">Transmembrane</keyword>
<sequence>MINSPFLSCVVPAYNEAENLKKFIPALAQQLEQQNLCYEIIIVDDGSQDQSIAVLQQMLDDYPLRILTLSRNFGKEAALSAGLDHVTGDAALLIDADFQHPLDAIPTMIQLWKSGYDMVYGIRDRSTESWLKKLFTQGYYHILNLSSTVDIPENAGDFRLLDAKVVEAVKNLPEKNRYMKGLFAWVGFKSIGIHFTEQQRQYGQSSFNFKALLQLAMSGLTGFSDLPLRLCIYLGALLAVFAMSYGIWIIIETLIEGISVPGWATLAAGMTLLGGIQLLCIGILGEYIGRIYAEVKNRPKYIVSAEYSHLQPKPIIQDKQNNVASL</sequence>
<keyword evidence="1" id="KW-1133">Transmembrane helix</keyword>
<reference evidence="3 4" key="1">
    <citation type="submission" date="2019-07" db="EMBL/GenBank/DDBJ databases">
        <title>Draft Genome Sequence of the first blaOXA-58-Harboring Acinetobacter colistiniresistens clinical isolate from Brazil.</title>
        <authorList>
            <person name="Favaro L.S."/>
            <person name="Paula-Petroli S.B."/>
            <person name="Moura C.F."/>
            <person name="Tognim M.C.B."/>
            <person name="Venancio E.J."/>
            <person name="Yamada-Ogatta S.F."/>
            <person name="Carrara-Marroni F.E."/>
        </authorList>
    </citation>
    <scope>NUCLEOTIDE SEQUENCE [LARGE SCALE GENOMIC DNA]</scope>
    <source>
        <strain evidence="3 4">DL</strain>
    </source>
</reference>
<dbReference type="GO" id="GO:0016740">
    <property type="term" value="F:transferase activity"/>
    <property type="evidence" value="ECO:0007669"/>
    <property type="project" value="UniProtKB-KW"/>
</dbReference>
<dbReference type="AlphaFoldDB" id="A0A558FEJ4"/>
<gene>
    <name evidence="3" type="ORF">FPV60_06895</name>
</gene>
<evidence type="ECO:0000259" key="2">
    <source>
        <dbReference type="Pfam" id="PF00535"/>
    </source>
</evidence>
<evidence type="ECO:0000313" key="3">
    <source>
        <dbReference type="EMBL" id="TVT83911.1"/>
    </source>
</evidence>
<evidence type="ECO:0000313" key="4">
    <source>
        <dbReference type="Proteomes" id="UP000316981"/>
    </source>
</evidence>
<dbReference type="CDD" id="cd04187">
    <property type="entry name" value="DPM1_like_bac"/>
    <property type="match status" value="1"/>
</dbReference>
<dbReference type="InterPro" id="IPR029044">
    <property type="entry name" value="Nucleotide-diphossugar_trans"/>
</dbReference>
<dbReference type="Gene3D" id="3.90.550.10">
    <property type="entry name" value="Spore Coat Polysaccharide Biosynthesis Protein SpsA, Chain A"/>
    <property type="match status" value="1"/>
</dbReference>
<dbReference type="EMBL" id="VMTP01000046">
    <property type="protein sequence ID" value="TVT83911.1"/>
    <property type="molecule type" value="Genomic_DNA"/>
</dbReference>
<dbReference type="GO" id="GO:0005886">
    <property type="term" value="C:plasma membrane"/>
    <property type="evidence" value="ECO:0007669"/>
    <property type="project" value="TreeGrafter"/>
</dbReference>
<protein>
    <submittedName>
        <fullName evidence="3">Glycosyltransferase family 2 protein</fullName>
    </submittedName>
</protein>
<feature type="transmembrane region" description="Helical" evidence="1">
    <location>
        <begin position="230"/>
        <end position="251"/>
    </location>
</feature>
<dbReference type="InterPro" id="IPR050256">
    <property type="entry name" value="Glycosyltransferase_2"/>
</dbReference>
<dbReference type="InterPro" id="IPR001173">
    <property type="entry name" value="Glyco_trans_2-like"/>
</dbReference>
<dbReference type="RefSeq" id="WP_144583156.1">
    <property type="nucleotide sequence ID" value="NZ_VMTP01000046.1"/>
</dbReference>
<dbReference type="PANTHER" id="PTHR48090">
    <property type="entry name" value="UNDECAPRENYL-PHOSPHATE 4-DEOXY-4-FORMAMIDO-L-ARABINOSE TRANSFERASE-RELATED"/>
    <property type="match status" value="1"/>
</dbReference>
<keyword evidence="1" id="KW-0472">Membrane</keyword>
<keyword evidence="3" id="KW-0808">Transferase</keyword>
<dbReference type="Proteomes" id="UP000316981">
    <property type="component" value="Unassembled WGS sequence"/>
</dbReference>
<organism evidence="3 4">
    <name type="scientific">Acinetobacter colistiniresistens</name>
    <dbReference type="NCBI Taxonomy" id="280145"/>
    <lineage>
        <taxon>Bacteria</taxon>
        <taxon>Pseudomonadati</taxon>
        <taxon>Pseudomonadota</taxon>
        <taxon>Gammaproteobacteria</taxon>
        <taxon>Moraxellales</taxon>
        <taxon>Moraxellaceae</taxon>
        <taxon>Acinetobacter</taxon>
    </lineage>
</organism>
<name>A0A558FEJ4_9GAMM</name>
<proteinExistence type="predicted"/>
<feature type="transmembrane region" description="Helical" evidence="1">
    <location>
        <begin position="263"/>
        <end position="288"/>
    </location>
</feature>
<dbReference type="Pfam" id="PF00535">
    <property type="entry name" value="Glycos_transf_2"/>
    <property type="match status" value="1"/>
</dbReference>
<evidence type="ECO:0000256" key="1">
    <source>
        <dbReference type="SAM" id="Phobius"/>
    </source>
</evidence>